<dbReference type="STRING" id="1188229.GlitD10_2596"/>
<dbReference type="Proteomes" id="UP000180235">
    <property type="component" value="Chromosome"/>
</dbReference>
<dbReference type="RefSeq" id="WP_071455305.1">
    <property type="nucleotide sequence ID" value="NZ_CP017675.1"/>
</dbReference>
<name>A0A1J0AG73_9CYAN</name>
<proteinExistence type="predicted"/>
<dbReference type="KEGG" id="glt:GlitD10_2596"/>
<gene>
    <name evidence="1" type="ORF">GlitD10_2596</name>
</gene>
<accession>A0A1J0AG73</accession>
<keyword evidence="2" id="KW-1185">Reference proteome</keyword>
<dbReference type="AlphaFoldDB" id="A0A1J0AG73"/>
<protein>
    <submittedName>
        <fullName evidence="1">Uncharacterized protein</fullName>
    </submittedName>
</protein>
<evidence type="ECO:0000313" key="1">
    <source>
        <dbReference type="EMBL" id="APB34937.1"/>
    </source>
</evidence>
<dbReference type="OrthoDB" id="7299295at2"/>
<dbReference type="EMBL" id="CP017675">
    <property type="protein sequence ID" value="APB34937.1"/>
    <property type="molecule type" value="Genomic_DNA"/>
</dbReference>
<evidence type="ECO:0000313" key="2">
    <source>
        <dbReference type="Proteomes" id="UP000180235"/>
    </source>
</evidence>
<reference evidence="1 2" key="1">
    <citation type="submission" date="2016-10" db="EMBL/GenBank/DDBJ databases">
        <title>Description of Gloeomargarita lithophora gen. nov., sp. nov., a thylakoid-bearing basal-branching cyanobacterium with intracellular carbonates, and proposal for Gloeomargaritales ord. nov.</title>
        <authorList>
            <person name="Moreira D."/>
            <person name="Tavera R."/>
            <person name="Benzerara K."/>
            <person name="Skouri-Panet F."/>
            <person name="Couradeau E."/>
            <person name="Gerard E."/>
            <person name="Loussert C."/>
            <person name="Novelo E."/>
            <person name="Zivanovic Y."/>
            <person name="Lopez-Garcia P."/>
        </authorList>
    </citation>
    <scope>NUCLEOTIDE SEQUENCE [LARGE SCALE GENOMIC DNA]</scope>
    <source>
        <strain evidence="1 2">D10</strain>
    </source>
</reference>
<sequence length="346" mass="40934">MNAPIIFCHFSPSSYLNYVFEAVRLTNPDHEIFLLGDESNRQIAAKYSLKHLYFTEFDYGEKIALFNQVYQLIEGRNHHGIRGTTDWVNFIFKRWFYVYNFTTSSGYEKFWHFDSDTMILTNLSQHEDKFKNYDSTEQCNGMCINGFINSLNSVESYLDKINNLFQDQEYLAGLRKLFDEVYPDYAFTEMSAYLEFKKEPVINTIRLNTVINNSTFDDCMCYKHELETERLFTGREVKKIYTNGSGYFYGYHEELKQIVTINSLNLSWLPIEFFAIVLKELKKREFESVSAELATLNLKNMTSLGQIFFRECYIKYMRKNLRRKLRNIVKPLLQKVGILSNSHSIT</sequence>
<organism evidence="1 2">
    <name type="scientific">Gloeomargarita lithophora Alchichica-D10</name>
    <dbReference type="NCBI Taxonomy" id="1188229"/>
    <lineage>
        <taxon>Bacteria</taxon>
        <taxon>Bacillati</taxon>
        <taxon>Cyanobacteriota</taxon>
        <taxon>Cyanophyceae</taxon>
        <taxon>Gloeomargaritales</taxon>
        <taxon>Gloeomargaritaceae</taxon>
        <taxon>Gloeomargarita</taxon>
    </lineage>
</organism>